<dbReference type="Gene3D" id="1.25.40.370">
    <property type="match status" value="1"/>
</dbReference>
<dbReference type="InterPro" id="IPR027417">
    <property type="entry name" value="P-loop_NTPase"/>
</dbReference>
<dbReference type="SUPFAM" id="SSF50969">
    <property type="entry name" value="YVTN repeat-like/Quinoprotein amine dehydrogenase"/>
    <property type="match status" value="1"/>
</dbReference>
<comment type="caution">
    <text evidence="6">The sequence shown here is derived from an EMBL/GenBank/DDBJ whole genome shotgun (WGS) entry which is preliminary data.</text>
</comment>
<dbReference type="PROSITE" id="PS50294">
    <property type="entry name" value="WD_REPEATS_REGION"/>
    <property type="match status" value="10"/>
</dbReference>
<dbReference type="Pfam" id="PF13271">
    <property type="entry name" value="DUF4062"/>
    <property type="match status" value="1"/>
</dbReference>
<feature type="repeat" description="WD" evidence="3">
    <location>
        <begin position="1133"/>
        <end position="1174"/>
    </location>
</feature>
<feature type="repeat" description="WD" evidence="3">
    <location>
        <begin position="880"/>
        <end position="921"/>
    </location>
</feature>
<dbReference type="InterPro" id="IPR025139">
    <property type="entry name" value="DUF4062"/>
</dbReference>
<dbReference type="PRINTS" id="PR00320">
    <property type="entry name" value="GPROTEINBRPT"/>
</dbReference>
<evidence type="ECO:0000313" key="7">
    <source>
        <dbReference type="Proteomes" id="UP000317982"/>
    </source>
</evidence>
<evidence type="ECO:0000256" key="3">
    <source>
        <dbReference type="PROSITE-ProRule" id="PRU00221"/>
    </source>
</evidence>
<gene>
    <name evidence="6" type="ORF">FL583_26180</name>
</gene>
<dbReference type="SUPFAM" id="SSF50978">
    <property type="entry name" value="WD40 repeat-like"/>
    <property type="match status" value="2"/>
</dbReference>
<dbReference type="SUPFAM" id="SSF52540">
    <property type="entry name" value="P-loop containing nucleoside triphosphate hydrolases"/>
    <property type="match status" value="1"/>
</dbReference>
<feature type="repeat" description="WD" evidence="3">
    <location>
        <begin position="964"/>
        <end position="1005"/>
    </location>
</feature>
<dbReference type="PROSITE" id="PS50082">
    <property type="entry name" value="WD_REPEATS_2"/>
    <property type="match status" value="11"/>
</dbReference>
<feature type="repeat" description="WD" evidence="3">
    <location>
        <begin position="1091"/>
        <end position="1132"/>
    </location>
</feature>
<dbReference type="InterPro" id="IPR015943">
    <property type="entry name" value="WD40/YVTN_repeat-like_dom_sf"/>
</dbReference>
<dbReference type="GO" id="GO:0043531">
    <property type="term" value="F:ADP binding"/>
    <property type="evidence" value="ECO:0007669"/>
    <property type="project" value="InterPro"/>
</dbReference>
<dbReference type="InterPro" id="IPR020472">
    <property type="entry name" value="WD40_PAC1"/>
</dbReference>
<accession>A0A545AL88</accession>
<dbReference type="Gene3D" id="3.40.50.300">
    <property type="entry name" value="P-loop containing nucleotide triphosphate hydrolases"/>
    <property type="match status" value="1"/>
</dbReference>
<evidence type="ECO:0000313" key="6">
    <source>
        <dbReference type="EMBL" id="TQS42077.1"/>
    </source>
</evidence>
<feature type="repeat" description="WD" evidence="3">
    <location>
        <begin position="1006"/>
        <end position="1047"/>
    </location>
</feature>
<dbReference type="InterPro" id="IPR050995">
    <property type="entry name" value="WD-F-box_domain-protein"/>
</dbReference>
<name>A0A545AL88_9ACTN</name>
<proteinExistence type="predicted"/>
<dbReference type="Gene3D" id="1.10.10.10">
    <property type="entry name" value="Winged helix-like DNA-binding domain superfamily/Winged helix DNA-binding domain"/>
    <property type="match status" value="1"/>
</dbReference>
<dbReference type="PANTHER" id="PTHR14604">
    <property type="entry name" value="WD40 REPEAT PF20"/>
    <property type="match status" value="1"/>
</dbReference>
<dbReference type="InterPro" id="IPR036322">
    <property type="entry name" value="WD40_repeat_dom_sf"/>
</dbReference>
<keyword evidence="2" id="KW-0677">Repeat</keyword>
<dbReference type="OrthoDB" id="218695at2"/>
<feature type="repeat" description="WD" evidence="3">
    <location>
        <begin position="1048"/>
        <end position="1090"/>
    </location>
</feature>
<dbReference type="InParanoid" id="A0A545AL88"/>
<feature type="repeat" description="WD" evidence="3">
    <location>
        <begin position="723"/>
        <end position="751"/>
    </location>
</feature>
<dbReference type="PROSITE" id="PS00678">
    <property type="entry name" value="WD_REPEATS_1"/>
    <property type="match status" value="1"/>
</dbReference>
<evidence type="ECO:0000256" key="2">
    <source>
        <dbReference type="ARBA" id="ARBA00022737"/>
    </source>
</evidence>
<dbReference type="SMART" id="SM00320">
    <property type="entry name" value="WD40"/>
    <property type="match status" value="14"/>
</dbReference>
<dbReference type="CDD" id="cd00200">
    <property type="entry name" value="WD40"/>
    <property type="match status" value="2"/>
</dbReference>
<feature type="repeat" description="WD" evidence="3">
    <location>
        <begin position="922"/>
        <end position="954"/>
    </location>
</feature>
<dbReference type="GO" id="GO:0005829">
    <property type="term" value="C:cytosol"/>
    <property type="evidence" value="ECO:0007669"/>
    <property type="project" value="UniProtKB-ARBA"/>
</dbReference>
<evidence type="ECO:0000259" key="4">
    <source>
        <dbReference type="Pfam" id="PF00931"/>
    </source>
</evidence>
<dbReference type="PRINTS" id="PR00364">
    <property type="entry name" value="DISEASERSIST"/>
</dbReference>
<protein>
    <submittedName>
        <fullName evidence="6">DUF4062 domain-containing protein</fullName>
    </submittedName>
</protein>
<feature type="repeat" description="WD" evidence="3">
    <location>
        <begin position="670"/>
        <end position="711"/>
    </location>
</feature>
<dbReference type="InterPro" id="IPR011044">
    <property type="entry name" value="Quino_amine_DH_bsu"/>
</dbReference>
<feature type="domain" description="NB-ARC" evidence="4">
    <location>
        <begin position="188"/>
        <end position="324"/>
    </location>
</feature>
<dbReference type="InterPro" id="IPR019775">
    <property type="entry name" value="WD40_repeat_CS"/>
</dbReference>
<keyword evidence="1 3" id="KW-0853">WD repeat</keyword>
<feature type="domain" description="DUF4062" evidence="5">
    <location>
        <begin position="30"/>
        <end position="108"/>
    </location>
</feature>
<dbReference type="Pfam" id="PF00400">
    <property type="entry name" value="WD40"/>
    <property type="match status" value="12"/>
</dbReference>
<dbReference type="InterPro" id="IPR002182">
    <property type="entry name" value="NB-ARC"/>
</dbReference>
<evidence type="ECO:0000259" key="5">
    <source>
        <dbReference type="Pfam" id="PF13271"/>
    </source>
</evidence>
<dbReference type="PANTHER" id="PTHR14604:SF3">
    <property type="entry name" value="SPERM-ASSOCIATED ANTIGEN 16 PROTEIN"/>
    <property type="match status" value="1"/>
</dbReference>
<dbReference type="InterPro" id="IPR001680">
    <property type="entry name" value="WD40_rpt"/>
</dbReference>
<reference evidence="6 7" key="1">
    <citation type="submission" date="2019-07" db="EMBL/GenBank/DDBJ databases">
        <title>Cryptosporangium phraense sp. nov., isolated from plant litter.</title>
        <authorList>
            <person name="Suriyachadkun C."/>
        </authorList>
    </citation>
    <scope>NUCLEOTIDE SEQUENCE [LARGE SCALE GENOMIC DNA]</scope>
    <source>
        <strain evidence="6 7">A-T 5661</strain>
    </source>
</reference>
<evidence type="ECO:0000256" key="1">
    <source>
        <dbReference type="ARBA" id="ARBA00022574"/>
    </source>
</evidence>
<dbReference type="Gene3D" id="2.130.10.10">
    <property type="entry name" value="YVTN repeat-like/Quinoprotein amine dehydrogenase"/>
    <property type="match status" value="4"/>
</dbReference>
<dbReference type="InterPro" id="IPR036388">
    <property type="entry name" value="WH-like_DNA-bd_sf"/>
</dbReference>
<dbReference type="EMBL" id="VIRS01000020">
    <property type="protein sequence ID" value="TQS42077.1"/>
    <property type="molecule type" value="Genomic_DNA"/>
</dbReference>
<dbReference type="Pfam" id="PF00931">
    <property type="entry name" value="NB-ARC"/>
    <property type="match status" value="1"/>
</dbReference>
<organism evidence="6 7">
    <name type="scientific">Cryptosporangium phraense</name>
    <dbReference type="NCBI Taxonomy" id="2593070"/>
    <lineage>
        <taxon>Bacteria</taxon>
        <taxon>Bacillati</taxon>
        <taxon>Actinomycetota</taxon>
        <taxon>Actinomycetes</taxon>
        <taxon>Cryptosporangiales</taxon>
        <taxon>Cryptosporangiaceae</taxon>
        <taxon>Cryptosporangium</taxon>
    </lineage>
</organism>
<feature type="repeat" description="WD" evidence="3">
    <location>
        <begin position="795"/>
        <end position="836"/>
    </location>
</feature>
<keyword evidence="7" id="KW-1185">Reference proteome</keyword>
<sequence>MPVGRRSRGASMRQRSPRRVFLSYTSELATSVAGGRSFVQAATDAINRAGDVPVAMQFFASSARPPAEECAEAVRTCELYVGLLGHRYGSLVPGTADQSYVKLEFTVAGESPALPRLMFLLSDGPGIEAPQSDFRATARQERLVSTFTTPDELQMRVYQALVELDRYTPAPYQVPAPATELVDRPALVDDLLTELLGGRAGTVAVTAVYGTGGFGKTTLAQMVCSRPEVTERFPGGILWVTLGEEVQGVQLADKVSNVVARLGGQRVYTDPEQAGLSLGELLDERPATLLVVDDVWSEQQLRPFLSGGRDCTRLVTTRLPGVLPRGVQPIRVDRMGRAEAEKLLTAGLPALDDATIDRLLDLTGGWPLLLSLVSGAIDQATEYVSDPQEFADELAGELLTDGPATALLDTEDGRGRAVRATVEASLAKLGDGERDRFLELAIFPEDVDIPLDVLTLLWGRTGRLSPREVQHLCWRLAGRSLVAGYRSDAGAKALRLHDVIRAYVRTVAGADRLRRVNRAFIESAAEFAGSDDQGATLWWNLPISSRYLWDHIVEHLADAANDDQAEELACDWQWIAAKLVLYGPAAVESDLARVDSPISVALGRAVGRTAYLLAPSDPPEAVVDTLRSRLGSEVQLSDYAAALSSEPSRSLLEARWPVPDLPDPALRRVLSGHAGRVNDCTFAPDGSWLATVGEDATIRVFDLPSGAERFVLSEHRATACAASPDGTWFVTGGRDRTLRVWDPASGTRRAAFALASPGTVLACTVGGHGRWIAAATHRGTIEIVSASDGASLAVLRGHSGPVTGCAISADSSVLVSVGNDGTIRTWDPIRGRELSVHRAHTSGIAACALAPDGRVGVSASSDGTLSLWTVGEDHRHEVTLTGHVGGVTACAIGPAGDWVASGGLDTRIRVWEAASGAVRSVLVGHTAGVTACVVSADGRRLASSSEDGTVRIWDPAAGVPDAHGAGRSVGVSGCAVSPDGTWIASAGQDHRVDVWDTERGAVRLSLSGHEARLTSCAVSPRGSWLLSTSEDGTARLWDPETGRAEAVATGHSGAVSDCAVSPDGTWFATAGADDWTVRLWDASGAKPRATLSGHDDAVTGCAISADGRQVVSVGADRTVRIWDAWAHELLRTWVGHDDVITGCAVDPKGRWIITTSRDGTVVRWDVATGKGSTLVHLADWATACDADRSGRWIVAVGHDRMVRVWDAQTGSCQAGIRVEGILDAVTWDPSRDRVCAGGDRGLYLLDFQRS</sequence>
<dbReference type="Proteomes" id="UP000317982">
    <property type="component" value="Unassembled WGS sequence"/>
</dbReference>
<feature type="repeat" description="WD" evidence="3">
    <location>
        <begin position="837"/>
        <end position="870"/>
    </location>
</feature>
<dbReference type="AlphaFoldDB" id="A0A545AL88"/>